<evidence type="ECO:0000256" key="5">
    <source>
        <dbReference type="ARBA" id="ARBA00023136"/>
    </source>
</evidence>
<evidence type="ECO:0000256" key="8">
    <source>
        <dbReference type="ARBA" id="ARBA00035585"/>
    </source>
</evidence>
<keyword evidence="2 10" id="KW-1003">Cell membrane</keyword>
<name>A0A917C9L8_9BACL</name>
<feature type="transmembrane region" description="Helical" evidence="10">
    <location>
        <begin position="30"/>
        <end position="51"/>
    </location>
</feature>
<dbReference type="GO" id="GO:0140114">
    <property type="term" value="P:cellular detoxification of fluoride"/>
    <property type="evidence" value="ECO:0007669"/>
    <property type="project" value="UniProtKB-UniRule"/>
</dbReference>
<keyword evidence="3 10" id="KW-0812">Transmembrane</keyword>
<comment type="subcellular location">
    <subcellularLocation>
        <location evidence="1 10">Cell membrane</location>
        <topology evidence="1 10">Multi-pass membrane protein</topology>
    </subcellularLocation>
</comment>
<feature type="binding site" evidence="10">
    <location>
        <position position="69"/>
    </location>
    <ligand>
        <name>Na(+)</name>
        <dbReference type="ChEBI" id="CHEBI:29101"/>
        <note>structural</note>
    </ligand>
</feature>
<sequence>MWWVGVGGVLGAVSRYQLGLAVSRKTGTDFPWGTLLINVLGSLLLGVLAGARGVLPEALYLFGGTGFCGGFTTFSTFGYETMQLLERKKLAGAAVYVGASVAVGLLAAWAGLNLVQFWL</sequence>
<evidence type="ECO:0000313" key="12">
    <source>
        <dbReference type="Proteomes" id="UP000637643"/>
    </source>
</evidence>
<feature type="transmembrane region" description="Helical" evidence="10">
    <location>
        <begin position="58"/>
        <end position="79"/>
    </location>
</feature>
<keyword evidence="5 10" id="KW-0472">Membrane</keyword>
<evidence type="ECO:0000256" key="6">
    <source>
        <dbReference type="ARBA" id="ARBA00023303"/>
    </source>
</evidence>
<feature type="transmembrane region" description="Helical" evidence="10">
    <location>
        <begin position="91"/>
        <end position="115"/>
    </location>
</feature>
<reference evidence="11" key="2">
    <citation type="submission" date="2020-09" db="EMBL/GenBank/DDBJ databases">
        <authorList>
            <person name="Sun Q."/>
            <person name="Zhou Y."/>
        </authorList>
    </citation>
    <scope>NUCLEOTIDE SEQUENCE</scope>
    <source>
        <strain evidence="11">CGMCC 1.16134</strain>
    </source>
</reference>
<keyword evidence="10" id="KW-0915">Sodium</keyword>
<keyword evidence="12" id="KW-1185">Reference proteome</keyword>
<dbReference type="HAMAP" id="MF_00454">
    <property type="entry name" value="FluC"/>
    <property type="match status" value="1"/>
</dbReference>
<evidence type="ECO:0000256" key="1">
    <source>
        <dbReference type="ARBA" id="ARBA00004651"/>
    </source>
</evidence>
<organism evidence="11 12">
    <name type="scientific">Paenibacillus albidus</name>
    <dbReference type="NCBI Taxonomy" id="2041023"/>
    <lineage>
        <taxon>Bacteria</taxon>
        <taxon>Bacillati</taxon>
        <taxon>Bacillota</taxon>
        <taxon>Bacilli</taxon>
        <taxon>Bacillales</taxon>
        <taxon>Paenibacillaceae</taxon>
        <taxon>Paenibacillus</taxon>
    </lineage>
</organism>
<comment type="catalytic activity">
    <reaction evidence="8">
        <text>fluoride(in) = fluoride(out)</text>
        <dbReference type="Rhea" id="RHEA:76159"/>
        <dbReference type="ChEBI" id="CHEBI:17051"/>
    </reaction>
    <physiologicalReaction direction="left-to-right" evidence="8">
        <dbReference type="Rhea" id="RHEA:76160"/>
    </physiologicalReaction>
</comment>
<protein>
    <recommendedName>
        <fullName evidence="10">Fluoride-specific ion channel FluC</fullName>
    </recommendedName>
</protein>
<dbReference type="Proteomes" id="UP000637643">
    <property type="component" value="Unassembled WGS sequence"/>
</dbReference>
<dbReference type="GO" id="GO:0005886">
    <property type="term" value="C:plasma membrane"/>
    <property type="evidence" value="ECO:0007669"/>
    <property type="project" value="UniProtKB-SubCell"/>
</dbReference>
<dbReference type="NCBIfam" id="TIGR00494">
    <property type="entry name" value="crcB"/>
    <property type="match status" value="1"/>
</dbReference>
<evidence type="ECO:0000256" key="4">
    <source>
        <dbReference type="ARBA" id="ARBA00022989"/>
    </source>
</evidence>
<dbReference type="GO" id="GO:0046872">
    <property type="term" value="F:metal ion binding"/>
    <property type="evidence" value="ECO:0007669"/>
    <property type="project" value="UniProtKB-KW"/>
</dbReference>
<dbReference type="EMBL" id="BMKR01000008">
    <property type="protein sequence ID" value="GGF78999.1"/>
    <property type="molecule type" value="Genomic_DNA"/>
</dbReference>
<keyword evidence="10" id="KW-0479">Metal-binding</keyword>
<comment type="similarity">
    <text evidence="7 10">Belongs to the fluoride channel Fluc/FEX (TC 1.A.43) family.</text>
</comment>
<dbReference type="Pfam" id="PF02537">
    <property type="entry name" value="CRCB"/>
    <property type="match status" value="1"/>
</dbReference>
<comment type="activity regulation">
    <text evidence="10">Na(+) is not transported, but it plays an essential structural role and its presence is essential for fluoride channel function.</text>
</comment>
<evidence type="ECO:0000256" key="2">
    <source>
        <dbReference type="ARBA" id="ARBA00022475"/>
    </source>
</evidence>
<proteinExistence type="inferred from homology"/>
<evidence type="ECO:0000313" key="11">
    <source>
        <dbReference type="EMBL" id="GGF78999.1"/>
    </source>
</evidence>
<gene>
    <name evidence="10 11" type="primary">crcB</name>
    <name evidence="10" type="synonym">fluC</name>
    <name evidence="11" type="ORF">GCM10010912_25060</name>
</gene>
<dbReference type="AlphaFoldDB" id="A0A917C9L8"/>
<accession>A0A917C9L8</accession>
<dbReference type="GO" id="GO:0062054">
    <property type="term" value="F:fluoride channel activity"/>
    <property type="evidence" value="ECO:0007669"/>
    <property type="project" value="UniProtKB-UniRule"/>
</dbReference>
<dbReference type="InterPro" id="IPR003691">
    <property type="entry name" value="FluC"/>
</dbReference>
<evidence type="ECO:0000256" key="9">
    <source>
        <dbReference type="ARBA" id="ARBA00049940"/>
    </source>
</evidence>
<comment type="caution">
    <text evidence="11">The sequence shown here is derived from an EMBL/GenBank/DDBJ whole genome shotgun (WGS) entry which is preliminary data.</text>
</comment>
<keyword evidence="10" id="KW-0406">Ion transport</keyword>
<evidence type="ECO:0000256" key="3">
    <source>
        <dbReference type="ARBA" id="ARBA00022692"/>
    </source>
</evidence>
<reference evidence="11" key="1">
    <citation type="journal article" date="2014" name="Int. J. Syst. Evol. Microbiol.">
        <title>Complete genome sequence of Corynebacterium casei LMG S-19264T (=DSM 44701T), isolated from a smear-ripened cheese.</title>
        <authorList>
            <consortium name="US DOE Joint Genome Institute (JGI-PGF)"/>
            <person name="Walter F."/>
            <person name="Albersmeier A."/>
            <person name="Kalinowski J."/>
            <person name="Ruckert C."/>
        </authorList>
    </citation>
    <scope>NUCLEOTIDE SEQUENCE</scope>
    <source>
        <strain evidence="11">CGMCC 1.16134</strain>
    </source>
</reference>
<dbReference type="PANTHER" id="PTHR28259">
    <property type="entry name" value="FLUORIDE EXPORT PROTEIN 1-RELATED"/>
    <property type="match status" value="1"/>
</dbReference>
<feature type="binding site" evidence="10">
    <location>
        <position position="72"/>
    </location>
    <ligand>
        <name>Na(+)</name>
        <dbReference type="ChEBI" id="CHEBI:29101"/>
        <note>structural</note>
    </ligand>
</feature>
<keyword evidence="6 10" id="KW-0407">Ion channel</keyword>
<evidence type="ECO:0000256" key="10">
    <source>
        <dbReference type="HAMAP-Rule" id="MF_00454"/>
    </source>
</evidence>
<keyword evidence="10" id="KW-0813">Transport</keyword>
<evidence type="ECO:0000256" key="7">
    <source>
        <dbReference type="ARBA" id="ARBA00035120"/>
    </source>
</evidence>
<keyword evidence="4 10" id="KW-1133">Transmembrane helix</keyword>
<comment type="function">
    <text evidence="9 10">Fluoride-specific ion channel. Important for reducing fluoride concentration in the cell, thus reducing its toxicity.</text>
</comment>
<dbReference type="PANTHER" id="PTHR28259:SF1">
    <property type="entry name" value="FLUORIDE EXPORT PROTEIN 1-RELATED"/>
    <property type="match status" value="1"/>
</dbReference>